<protein>
    <submittedName>
        <fullName evidence="1">Uncharacterized protein</fullName>
    </submittedName>
</protein>
<evidence type="ECO:0000313" key="2">
    <source>
        <dbReference type="Proteomes" id="UP000299102"/>
    </source>
</evidence>
<name>A0A4C1SXD4_EUMVA</name>
<reference evidence="1 2" key="1">
    <citation type="journal article" date="2019" name="Commun. Biol.">
        <title>The bagworm genome reveals a unique fibroin gene that provides high tensile strength.</title>
        <authorList>
            <person name="Kono N."/>
            <person name="Nakamura H."/>
            <person name="Ohtoshi R."/>
            <person name="Tomita M."/>
            <person name="Numata K."/>
            <person name="Arakawa K."/>
        </authorList>
    </citation>
    <scope>NUCLEOTIDE SEQUENCE [LARGE SCALE GENOMIC DNA]</scope>
</reference>
<dbReference type="EMBL" id="BGZK01000019">
    <property type="protein sequence ID" value="GBP05828.1"/>
    <property type="molecule type" value="Genomic_DNA"/>
</dbReference>
<evidence type="ECO:0000313" key="1">
    <source>
        <dbReference type="EMBL" id="GBP05828.1"/>
    </source>
</evidence>
<accession>A0A4C1SXD4</accession>
<dbReference type="Proteomes" id="UP000299102">
    <property type="component" value="Unassembled WGS sequence"/>
</dbReference>
<dbReference type="PANTHER" id="PTHR45749:SF28">
    <property type="entry name" value="ZINC FINGER MYM-TYPE PROTEIN 1-LIKE-RELATED"/>
    <property type="match status" value="1"/>
</dbReference>
<comment type="caution">
    <text evidence="1">The sequence shown here is derived from an EMBL/GenBank/DDBJ whole genome shotgun (WGS) entry which is preliminary data.</text>
</comment>
<dbReference type="AlphaFoldDB" id="A0A4C1SXD4"/>
<dbReference type="STRING" id="151549.A0A4C1SXD4"/>
<dbReference type="PANTHER" id="PTHR45749">
    <property type="match status" value="1"/>
</dbReference>
<dbReference type="OrthoDB" id="6617004at2759"/>
<proteinExistence type="predicted"/>
<organism evidence="1 2">
    <name type="scientific">Eumeta variegata</name>
    <name type="common">Bagworm moth</name>
    <name type="synonym">Eumeta japonica</name>
    <dbReference type="NCBI Taxonomy" id="151549"/>
    <lineage>
        <taxon>Eukaryota</taxon>
        <taxon>Metazoa</taxon>
        <taxon>Ecdysozoa</taxon>
        <taxon>Arthropoda</taxon>
        <taxon>Hexapoda</taxon>
        <taxon>Insecta</taxon>
        <taxon>Pterygota</taxon>
        <taxon>Neoptera</taxon>
        <taxon>Endopterygota</taxon>
        <taxon>Lepidoptera</taxon>
        <taxon>Glossata</taxon>
        <taxon>Ditrysia</taxon>
        <taxon>Tineoidea</taxon>
        <taxon>Psychidae</taxon>
        <taxon>Oiketicinae</taxon>
        <taxon>Eumeta</taxon>
    </lineage>
</organism>
<keyword evidence="2" id="KW-1185">Reference proteome</keyword>
<sequence length="332" mass="37249">MAEHGGYDKSAEGSEYYGVAALKVVGAENARPHERGSASSFSKKCSGRARPRRVCVAVDYVIDLPPHAPLIIFADYIIGVVNSVFSGLSSDIQNDLIKSIAQVIRDEIKSEINFAKFVSVIADETPDISHREQMSVIFRYLTKTGIEERFVDMIRVSSVLLRRGGGVEAIGRINAMEIRSLRSVCGVSKKDKPRFEMGAIRQRRADLPASNVITRHKSAQKNQTEGVFEANGKLLKQCAKRFETSWCRLSTLAVPLPIDIRYEDHICSKDSKKYKVKKVFETCHLKADDYIYTVSIYVRGQSFSQSRMSSEEMKAWSETACMRAPHTNDLRP</sequence>
<gene>
    <name evidence="1" type="ORF">EVAR_5125_1</name>
</gene>